<gene>
    <name evidence="6" type="ORF">E4L98_16040</name>
</gene>
<evidence type="ECO:0000256" key="3">
    <source>
        <dbReference type="RuleBase" id="RU003457"/>
    </source>
</evidence>
<evidence type="ECO:0000256" key="2">
    <source>
        <dbReference type="PIRSR" id="PIRSR006232-1"/>
    </source>
</evidence>
<keyword evidence="2" id="KW-0408">Iron</keyword>
<dbReference type="GO" id="GO:0046872">
    <property type="term" value="F:metal ion binding"/>
    <property type="evidence" value="ECO:0007669"/>
    <property type="project" value="UniProtKB-KW"/>
</dbReference>
<dbReference type="InterPro" id="IPR008778">
    <property type="entry name" value="Pirin_C_dom"/>
</dbReference>
<dbReference type="Pfam" id="PF05726">
    <property type="entry name" value="Pirin_C"/>
    <property type="match status" value="1"/>
</dbReference>
<feature type="binding site" evidence="2">
    <location>
        <position position="58"/>
    </location>
    <ligand>
        <name>Fe cation</name>
        <dbReference type="ChEBI" id="CHEBI:24875"/>
    </ligand>
</feature>
<comment type="caution">
    <text evidence="6">The sequence shown here is derived from an EMBL/GenBank/DDBJ whole genome shotgun (WGS) entry which is preliminary data.</text>
</comment>
<dbReference type="AlphaFoldDB" id="A0A4Y9SH38"/>
<feature type="binding site" evidence="2">
    <location>
        <position position="56"/>
    </location>
    <ligand>
        <name>Fe cation</name>
        <dbReference type="ChEBI" id="CHEBI:24875"/>
    </ligand>
</feature>
<dbReference type="InterPro" id="IPR014710">
    <property type="entry name" value="RmlC-like_jellyroll"/>
</dbReference>
<protein>
    <submittedName>
        <fullName evidence="6">Pirin family protein</fullName>
    </submittedName>
</protein>
<dbReference type="PANTHER" id="PTHR13903:SF8">
    <property type="entry name" value="PIRIN"/>
    <property type="match status" value="1"/>
</dbReference>
<proteinExistence type="inferred from homology"/>
<dbReference type="SUPFAM" id="SSF51182">
    <property type="entry name" value="RmlC-like cupins"/>
    <property type="match status" value="1"/>
</dbReference>
<dbReference type="OrthoDB" id="321327at2"/>
<evidence type="ECO:0000259" key="5">
    <source>
        <dbReference type="Pfam" id="PF05726"/>
    </source>
</evidence>
<evidence type="ECO:0000256" key="1">
    <source>
        <dbReference type="ARBA" id="ARBA00008416"/>
    </source>
</evidence>
<feature type="domain" description="Pirin C-terminal" evidence="5">
    <location>
        <begin position="174"/>
        <end position="279"/>
    </location>
</feature>
<name>A0A4Y9SH38_9BURK</name>
<dbReference type="CDD" id="cd02247">
    <property type="entry name" value="cupin_pirin_C"/>
    <property type="match status" value="1"/>
</dbReference>
<reference evidence="6 7" key="1">
    <citation type="submission" date="2019-03" db="EMBL/GenBank/DDBJ databases">
        <title>Draft Genome Sequence of Duganella callidus sp. nov., a Novel Duganella Species Isolated from Cultivated Soil.</title>
        <authorList>
            <person name="Raths R."/>
            <person name="Peta V."/>
            <person name="Bucking H."/>
        </authorList>
    </citation>
    <scope>NUCLEOTIDE SEQUENCE [LARGE SCALE GENOMIC DNA]</scope>
    <source>
        <strain evidence="6 7">DN04</strain>
    </source>
</reference>
<evidence type="ECO:0000313" key="7">
    <source>
        <dbReference type="Proteomes" id="UP000297729"/>
    </source>
</evidence>
<dbReference type="Gene3D" id="2.60.120.10">
    <property type="entry name" value="Jelly Rolls"/>
    <property type="match status" value="2"/>
</dbReference>
<dbReference type="EMBL" id="SPVG01000166">
    <property type="protein sequence ID" value="TFW19586.1"/>
    <property type="molecule type" value="Genomic_DNA"/>
</dbReference>
<feature type="domain" description="Pirin N-terminal" evidence="4">
    <location>
        <begin position="37"/>
        <end position="120"/>
    </location>
</feature>
<dbReference type="PIRSF" id="PIRSF006232">
    <property type="entry name" value="Pirin"/>
    <property type="match status" value="1"/>
</dbReference>
<comment type="cofactor">
    <cofactor evidence="2">
        <name>Fe cation</name>
        <dbReference type="ChEBI" id="CHEBI:24875"/>
    </cofactor>
    <text evidence="2">Binds 1 Fe cation per subunit.</text>
</comment>
<dbReference type="PANTHER" id="PTHR13903">
    <property type="entry name" value="PIRIN-RELATED"/>
    <property type="match status" value="1"/>
</dbReference>
<dbReference type="InterPro" id="IPR003829">
    <property type="entry name" value="Pirin_N_dom"/>
</dbReference>
<dbReference type="InterPro" id="IPR011051">
    <property type="entry name" value="RmlC_Cupin_sf"/>
</dbReference>
<dbReference type="Proteomes" id="UP000297729">
    <property type="component" value="Unassembled WGS sequence"/>
</dbReference>
<feature type="binding site" evidence="2">
    <location>
        <position position="103"/>
    </location>
    <ligand>
        <name>Fe cation</name>
        <dbReference type="ChEBI" id="CHEBI:24875"/>
    </ligand>
</feature>
<feature type="binding site" evidence="2">
    <location>
        <position position="105"/>
    </location>
    <ligand>
        <name>Fe cation</name>
        <dbReference type="ChEBI" id="CHEBI:24875"/>
    </ligand>
</feature>
<evidence type="ECO:0000313" key="6">
    <source>
        <dbReference type="EMBL" id="TFW19586.1"/>
    </source>
</evidence>
<organism evidence="6 7">
    <name type="scientific">Duganella callida</name>
    <dbReference type="NCBI Taxonomy" id="2561932"/>
    <lineage>
        <taxon>Bacteria</taxon>
        <taxon>Pseudomonadati</taxon>
        <taxon>Pseudomonadota</taxon>
        <taxon>Betaproteobacteria</taxon>
        <taxon>Burkholderiales</taxon>
        <taxon>Oxalobacteraceae</taxon>
        <taxon>Telluria group</taxon>
        <taxon>Duganella</taxon>
    </lineage>
</organism>
<dbReference type="InterPro" id="IPR012093">
    <property type="entry name" value="Pirin"/>
</dbReference>
<keyword evidence="2" id="KW-0479">Metal-binding</keyword>
<dbReference type="RefSeq" id="WP_135202560.1">
    <property type="nucleotide sequence ID" value="NZ_SPVG01000166.1"/>
</dbReference>
<comment type="similarity">
    <text evidence="1 3">Belongs to the pirin family.</text>
</comment>
<accession>A0A4Y9SH38</accession>
<sequence length="283" mass="30126">MSKTTARLGPAVAGVVHRIGDGFIANHFSEEMFDGRMDPLLMVDDFVMTAPTFEPHLHAGISAVTALFEDATGSFLNRDTLGHNLALQAGDLYWLTAARGAVHEERPGDDSRIHALQIFVNLPAHLKKAAACALRVAAAEVPLLEGPGQRVRVVLGRSGGVTGAEDTPEEMTMLDGVLQAQARFSHHLPQGRQAWIYTVAGALTVHCGDERRALPAGSATTVAAGADADVLLQAGENCHFVLLAARPIRESFIKHGPLVMSSAADVRRTLADYVEGKFGEIPA</sequence>
<keyword evidence="7" id="KW-1185">Reference proteome</keyword>
<dbReference type="Pfam" id="PF02678">
    <property type="entry name" value="Pirin"/>
    <property type="match status" value="1"/>
</dbReference>
<evidence type="ECO:0000259" key="4">
    <source>
        <dbReference type="Pfam" id="PF02678"/>
    </source>
</evidence>